<dbReference type="SUPFAM" id="SSF51206">
    <property type="entry name" value="cAMP-binding domain-like"/>
    <property type="match status" value="1"/>
</dbReference>
<name>A0A8J5X3W4_DIALT</name>
<organism evidence="1 2">
    <name type="scientific">Diacronema lutheri</name>
    <name type="common">Unicellular marine alga</name>
    <name type="synonym">Monochrysis lutheri</name>
    <dbReference type="NCBI Taxonomy" id="2081491"/>
    <lineage>
        <taxon>Eukaryota</taxon>
        <taxon>Haptista</taxon>
        <taxon>Haptophyta</taxon>
        <taxon>Pavlovophyceae</taxon>
        <taxon>Pavlovales</taxon>
        <taxon>Pavlovaceae</taxon>
        <taxon>Diacronema</taxon>
    </lineage>
</organism>
<comment type="caution">
    <text evidence="1">The sequence shown here is derived from an EMBL/GenBank/DDBJ whole genome shotgun (WGS) entry which is preliminary data.</text>
</comment>
<dbReference type="Proteomes" id="UP000751190">
    <property type="component" value="Unassembled WGS sequence"/>
</dbReference>
<keyword evidence="2" id="KW-1185">Reference proteome</keyword>
<reference evidence="1" key="1">
    <citation type="submission" date="2021-05" db="EMBL/GenBank/DDBJ databases">
        <title>The genome of the haptophyte Pavlova lutheri (Diacronema luteri, Pavlovales) - a model for lipid biosynthesis in eukaryotic algae.</title>
        <authorList>
            <person name="Hulatt C.J."/>
            <person name="Posewitz M.C."/>
        </authorList>
    </citation>
    <scope>NUCLEOTIDE SEQUENCE</scope>
    <source>
        <strain evidence="1">NIVA-4/92</strain>
    </source>
</reference>
<dbReference type="AlphaFoldDB" id="A0A8J5X3W4"/>
<evidence type="ECO:0000313" key="1">
    <source>
        <dbReference type="EMBL" id="KAG8460301.1"/>
    </source>
</evidence>
<dbReference type="InterPro" id="IPR014710">
    <property type="entry name" value="RmlC-like_jellyroll"/>
</dbReference>
<dbReference type="InterPro" id="IPR018490">
    <property type="entry name" value="cNMP-bd_dom_sf"/>
</dbReference>
<protein>
    <recommendedName>
        <fullName evidence="3">Cyclic nucleotide-binding domain-containing protein</fullName>
    </recommendedName>
</protein>
<evidence type="ECO:0008006" key="3">
    <source>
        <dbReference type="Google" id="ProtNLM"/>
    </source>
</evidence>
<proteinExistence type="predicted"/>
<sequence>MVGAVFGLASAARGLKGVRPWGGAPRCACSALIRPSLMARPAARTTAAALAACRALRPRAGGVLAPALAPASAARPRAAVRAFSTAASNGGPAGDEQDAWERLLRLLARMRRGAYDYRWAIAANVACVLQLVQWSMDDVVWLRTLSCLANLVYCACNVNMGAWAYVPWDVTYIGVNLAMIVRALRERSAHGLEEASVLSAPEHARAYATFLAHSLTRREAHMLLHGSGVAVRVLEPGQLLRVRGGGGAAGALLPPPAGGRNAAPGGGADADADECVCVVLDGALSAHIGGAAVGTLEPGDWVGHVPLLLARTAGTRAPASTAVPPAARGATPAQADAGGAAAAPAAAAAAAVGGGPLVTTLTALEPSRVLYWRRAALAECLGAHAEIRRGLHAVWNRELARRLRARAPEPSHGARAQLRARHEYAEIVHALVSRGSLSAEQLAHLHAVREELGVGEEEHALATAHLARTGAVAPAVIHALLTASPSDGGAWLVASAGGGGLP</sequence>
<dbReference type="Gene3D" id="2.60.120.10">
    <property type="entry name" value="Jelly Rolls"/>
    <property type="match status" value="1"/>
</dbReference>
<dbReference type="EMBL" id="JAGTXO010000033">
    <property type="protein sequence ID" value="KAG8460301.1"/>
    <property type="molecule type" value="Genomic_DNA"/>
</dbReference>
<gene>
    <name evidence="1" type="ORF">KFE25_011792</name>
</gene>
<evidence type="ECO:0000313" key="2">
    <source>
        <dbReference type="Proteomes" id="UP000751190"/>
    </source>
</evidence>
<accession>A0A8J5X3W4</accession>